<name>A0ABT9AE65_9BACT</name>
<gene>
    <name evidence="1" type="ORF">Q5H92_14970</name>
</gene>
<dbReference type="Proteomes" id="UP001167796">
    <property type="component" value="Unassembled WGS sequence"/>
</dbReference>
<comment type="caution">
    <text evidence="1">The sequence shown here is derived from an EMBL/GenBank/DDBJ whole genome shotgun (WGS) entry which is preliminary data.</text>
</comment>
<accession>A0ABT9AE65</accession>
<dbReference type="EMBL" id="JAUQSX010000007">
    <property type="protein sequence ID" value="MDO7847669.1"/>
    <property type="molecule type" value="Genomic_DNA"/>
</dbReference>
<keyword evidence="2" id="KW-1185">Reference proteome</keyword>
<sequence>MTKEEIKAKIVKPSYTNPWKWGDVEVKGTYRGLLTSSEYLGACSYKNQKDFITNSGYCDDMKATVLNSLNSQLQTLLV</sequence>
<evidence type="ECO:0000313" key="1">
    <source>
        <dbReference type="EMBL" id="MDO7847669.1"/>
    </source>
</evidence>
<organism evidence="1 2">
    <name type="scientific">Hymenobacter mellowenesis</name>
    <dbReference type="NCBI Taxonomy" id="3063995"/>
    <lineage>
        <taxon>Bacteria</taxon>
        <taxon>Pseudomonadati</taxon>
        <taxon>Bacteroidota</taxon>
        <taxon>Cytophagia</taxon>
        <taxon>Cytophagales</taxon>
        <taxon>Hymenobacteraceae</taxon>
        <taxon>Hymenobacter</taxon>
    </lineage>
</organism>
<evidence type="ECO:0000313" key="2">
    <source>
        <dbReference type="Proteomes" id="UP001167796"/>
    </source>
</evidence>
<reference evidence="1" key="1">
    <citation type="submission" date="2023-07" db="EMBL/GenBank/DDBJ databases">
        <authorList>
            <person name="Kim M.K."/>
        </authorList>
    </citation>
    <scope>NUCLEOTIDE SEQUENCE</scope>
    <source>
        <strain evidence="1">M29</strain>
    </source>
</reference>
<protein>
    <submittedName>
        <fullName evidence="1">Uncharacterized protein</fullName>
    </submittedName>
</protein>
<proteinExistence type="predicted"/>
<dbReference type="RefSeq" id="WP_305012349.1">
    <property type="nucleotide sequence ID" value="NZ_JAUQSX010000007.1"/>
</dbReference>